<dbReference type="AlphaFoldDB" id="A0A150PIR6"/>
<dbReference type="Proteomes" id="UP000075604">
    <property type="component" value="Unassembled WGS sequence"/>
</dbReference>
<sequence>MSELHFRHARPEDAPRLQAIRRAAFAPVFASFRAILGDEIYELAQRRTDEAQEGLLTSLMAAGSGWEVYVAQSGDEVAGFVAVQLNPETLVGEIGLNAVDPAQAGKGIGTAMYELAVARMKQAGMRVATVGTGGDPSHAPARRAYRKAGFDVEISSVWMCRKL</sequence>
<evidence type="ECO:0000313" key="4">
    <source>
        <dbReference type="EMBL" id="KYF55611.1"/>
    </source>
</evidence>
<keyword evidence="1 4" id="KW-0808">Transferase</keyword>
<name>A0A150PIR6_SORCE</name>
<accession>A0A150PIR6</accession>
<dbReference type="CDD" id="cd04301">
    <property type="entry name" value="NAT_SF"/>
    <property type="match status" value="1"/>
</dbReference>
<evidence type="ECO:0000259" key="3">
    <source>
        <dbReference type="PROSITE" id="PS51186"/>
    </source>
</evidence>
<proteinExistence type="predicted"/>
<dbReference type="GO" id="GO:0016747">
    <property type="term" value="F:acyltransferase activity, transferring groups other than amino-acyl groups"/>
    <property type="evidence" value="ECO:0007669"/>
    <property type="project" value="InterPro"/>
</dbReference>
<dbReference type="SUPFAM" id="SSF55729">
    <property type="entry name" value="Acyl-CoA N-acyltransferases (Nat)"/>
    <property type="match status" value="1"/>
</dbReference>
<feature type="domain" description="N-acetyltransferase" evidence="3">
    <location>
        <begin position="4"/>
        <end position="163"/>
    </location>
</feature>
<keyword evidence="2" id="KW-0012">Acyltransferase</keyword>
<dbReference type="Pfam" id="PF00583">
    <property type="entry name" value="Acetyltransf_1"/>
    <property type="match status" value="1"/>
</dbReference>
<evidence type="ECO:0000256" key="1">
    <source>
        <dbReference type="ARBA" id="ARBA00022679"/>
    </source>
</evidence>
<reference evidence="4 5" key="1">
    <citation type="submission" date="2014-02" db="EMBL/GenBank/DDBJ databases">
        <title>The small core and large imbalanced accessory genome model reveals a collaborative survival strategy of Sorangium cellulosum strains in nature.</title>
        <authorList>
            <person name="Han K."/>
            <person name="Peng R."/>
            <person name="Blom J."/>
            <person name="Li Y.-Z."/>
        </authorList>
    </citation>
    <scope>NUCLEOTIDE SEQUENCE [LARGE SCALE GENOMIC DNA]</scope>
    <source>
        <strain evidence="4 5">So0157-18</strain>
    </source>
</reference>
<dbReference type="Gene3D" id="3.40.630.30">
    <property type="match status" value="1"/>
</dbReference>
<evidence type="ECO:0000313" key="5">
    <source>
        <dbReference type="Proteomes" id="UP000075604"/>
    </source>
</evidence>
<dbReference type="PROSITE" id="PS51186">
    <property type="entry name" value="GNAT"/>
    <property type="match status" value="1"/>
</dbReference>
<organism evidence="4 5">
    <name type="scientific">Sorangium cellulosum</name>
    <name type="common">Polyangium cellulosum</name>
    <dbReference type="NCBI Taxonomy" id="56"/>
    <lineage>
        <taxon>Bacteria</taxon>
        <taxon>Pseudomonadati</taxon>
        <taxon>Myxococcota</taxon>
        <taxon>Polyangia</taxon>
        <taxon>Polyangiales</taxon>
        <taxon>Polyangiaceae</taxon>
        <taxon>Sorangium</taxon>
    </lineage>
</organism>
<dbReference type="PANTHER" id="PTHR43877">
    <property type="entry name" value="AMINOALKYLPHOSPHONATE N-ACETYLTRANSFERASE-RELATED-RELATED"/>
    <property type="match status" value="1"/>
</dbReference>
<protein>
    <submittedName>
        <fullName evidence="4">Acetyltransferase</fullName>
    </submittedName>
</protein>
<dbReference type="InterPro" id="IPR050832">
    <property type="entry name" value="Bact_Acetyltransf"/>
</dbReference>
<evidence type="ECO:0000256" key="2">
    <source>
        <dbReference type="ARBA" id="ARBA00023315"/>
    </source>
</evidence>
<gene>
    <name evidence="4" type="ORF">BE04_11895</name>
</gene>
<dbReference type="EMBL" id="JELX01002377">
    <property type="protein sequence ID" value="KYF55611.1"/>
    <property type="molecule type" value="Genomic_DNA"/>
</dbReference>
<comment type="caution">
    <text evidence="4">The sequence shown here is derived from an EMBL/GenBank/DDBJ whole genome shotgun (WGS) entry which is preliminary data.</text>
</comment>
<dbReference type="InterPro" id="IPR000182">
    <property type="entry name" value="GNAT_dom"/>
</dbReference>
<dbReference type="InterPro" id="IPR016181">
    <property type="entry name" value="Acyl_CoA_acyltransferase"/>
</dbReference>